<protein>
    <submittedName>
        <fullName evidence="1">Crispr-associated protein</fullName>
    </submittedName>
</protein>
<dbReference type="Pfam" id="PF09485">
    <property type="entry name" value="CRISPR_Cse2"/>
    <property type="match status" value="1"/>
</dbReference>
<dbReference type="EMBL" id="AYZD01000025">
    <property type="protein sequence ID" value="KRM95474.1"/>
    <property type="molecule type" value="Genomic_DNA"/>
</dbReference>
<evidence type="ECO:0000313" key="1">
    <source>
        <dbReference type="EMBL" id="KRM95474.1"/>
    </source>
</evidence>
<organism evidence="1 2">
    <name type="scientific">Liquorilactobacillus aquaticus DSM 21051</name>
    <dbReference type="NCBI Taxonomy" id="1423725"/>
    <lineage>
        <taxon>Bacteria</taxon>
        <taxon>Bacillati</taxon>
        <taxon>Bacillota</taxon>
        <taxon>Bacilli</taxon>
        <taxon>Lactobacillales</taxon>
        <taxon>Lactobacillaceae</taxon>
        <taxon>Liquorilactobacillus</taxon>
    </lineage>
</organism>
<gene>
    <name evidence="1" type="ORF">FC19_GL001787</name>
</gene>
<reference evidence="1 2" key="1">
    <citation type="journal article" date="2015" name="Genome Announc.">
        <title>Expanding the biotechnology potential of lactobacilli through comparative genomics of 213 strains and associated genera.</title>
        <authorList>
            <person name="Sun Z."/>
            <person name="Harris H.M."/>
            <person name="McCann A."/>
            <person name="Guo C."/>
            <person name="Argimon S."/>
            <person name="Zhang W."/>
            <person name="Yang X."/>
            <person name="Jeffery I.B."/>
            <person name="Cooney J.C."/>
            <person name="Kagawa T.F."/>
            <person name="Liu W."/>
            <person name="Song Y."/>
            <person name="Salvetti E."/>
            <person name="Wrobel A."/>
            <person name="Rasinkangas P."/>
            <person name="Parkhill J."/>
            <person name="Rea M.C."/>
            <person name="O'Sullivan O."/>
            <person name="Ritari J."/>
            <person name="Douillard F.P."/>
            <person name="Paul Ross R."/>
            <person name="Yang R."/>
            <person name="Briner A.E."/>
            <person name="Felis G.E."/>
            <person name="de Vos W.M."/>
            <person name="Barrangou R."/>
            <person name="Klaenhammer T.R."/>
            <person name="Caufield P.W."/>
            <person name="Cui Y."/>
            <person name="Zhang H."/>
            <person name="O'Toole P.W."/>
        </authorList>
    </citation>
    <scope>NUCLEOTIDE SEQUENCE [LARGE SCALE GENOMIC DNA]</scope>
    <source>
        <strain evidence="1 2">DSM 21051</strain>
    </source>
</reference>
<sequence length="209" mass="23631">MIKYMENSIVISVNNILCNLYRNGNINKAVLASARHAVSMASPQAQSVWPVMMAELQKPMLSQNGEPTYAEIATYAAVRLYAIHQQSTDTCVYSSSFNQYNEKPEGLSLFAALASLRQIEDARVALDRRVQPLLATTNVNSVINSLTHLVAILKVSQRTCKIDYARLADDLFHFQMSYEQANRVRLNWGRQYFYSINKSIKTQSEGKKN</sequence>
<evidence type="ECO:0000313" key="2">
    <source>
        <dbReference type="Proteomes" id="UP000051015"/>
    </source>
</evidence>
<dbReference type="AlphaFoldDB" id="A0A0R2CW71"/>
<dbReference type="InterPro" id="IPR013382">
    <property type="entry name" value="CRISPR-assoc_prot_Cse2"/>
</dbReference>
<proteinExistence type="predicted"/>
<accession>A0A0R2CW71</accession>
<dbReference type="Gene3D" id="1.10.520.40">
    <property type="entry name" value="CRISPR-associated protein Cse2"/>
    <property type="match status" value="1"/>
</dbReference>
<dbReference type="NCBIfam" id="TIGR02548">
    <property type="entry name" value="casB_cse2"/>
    <property type="match status" value="1"/>
</dbReference>
<dbReference type="STRING" id="1423725.FC19_GL001787"/>
<comment type="caution">
    <text evidence="1">The sequence shown here is derived from an EMBL/GenBank/DDBJ whole genome shotgun (WGS) entry which is preliminary data.</text>
</comment>
<dbReference type="PATRIC" id="fig|1423725.3.peg.1837"/>
<dbReference type="CDD" id="cd09731">
    <property type="entry name" value="Cse2_I-E"/>
    <property type="match status" value="1"/>
</dbReference>
<dbReference type="Proteomes" id="UP000051015">
    <property type="component" value="Unassembled WGS sequence"/>
</dbReference>
<dbReference type="InterPro" id="IPR038287">
    <property type="entry name" value="Cse2_sf"/>
</dbReference>
<name>A0A0R2CW71_9LACO</name>
<keyword evidence="2" id="KW-1185">Reference proteome</keyword>